<reference evidence="1 2" key="1">
    <citation type="journal article" date="2016" name="Nat. Commun.">
        <title>Thousands of microbial genomes shed light on interconnected biogeochemical processes in an aquifer system.</title>
        <authorList>
            <person name="Anantharaman K."/>
            <person name="Brown C.T."/>
            <person name="Hug L.A."/>
            <person name="Sharon I."/>
            <person name="Castelle C.J."/>
            <person name="Probst A.J."/>
            <person name="Thomas B.C."/>
            <person name="Singh A."/>
            <person name="Wilkins M.J."/>
            <person name="Karaoz U."/>
            <person name="Brodie E.L."/>
            <person name="Williams K.H."/>
            <person name="Hubbard S.S."/>
            <person name="Banfield J.F."/>
        </authorList>
    </citation>
    <scope>NUCLEOTIDE SEQUENCE [LARGE SCALE GENOMIC DNA]</scope>
</reference>
<proteinExistence type="predicted"/>
<protein>
    <submittedName>
        <fullName evidence="1">Uncharacterized protein</fullName>
    </submittedName>
</protein>
<evidence type="ECO:0000313" key="2">
    <source>
        <dbReference type="Proteomes" id="UP000176864"/>
    </source>
</evidence>
<name>A0A1F5NKE2_9BACT</name>
<evidence type="ECO:0000313" key="1">
    <source>
        <dbReference type="EMBL" id="OGE78167.1"/>
    </source>
</evidence>
<dbReference type="AlphaFoldDB" id="A0A1F5NKE2"/>
<organism evidence="1 2">
    <name type="scientific">Candidatus Doudnabacteria bacterium RIFCSPHIGHO2_01_FULL_46_14</name>
    <dbReference type="NCBI Taxonomy" id="1817824"/>
    <lineage>
        <taxon>Bacteria</taxon>
        <taxon>Candidatus Doudnaibacteriota</taxon>
    </lineage>
</organism>
<sequence length="96" mass="10808">MKSTEQNLRPPLPQLHEIIRPEDPNEPIYCVPTERGNYKTYLIPAVTCWLAPCKPYGGGNQRLVCFIGRKPQPGEGLMVNVVGGSHLKTNPRRIKK</sequence>
<comment type="caution">
    <text evidence="1">The sequence shown here is derived from an EMBL/GenBank/DDBJ whole genome shotgun (WGS) entry which is preliminary data.</text>
</comment>
<accession>A0A1F5NKE2</accession>
<dbReference type="EMBL" id="MFEK01000014">
    <property type="protein sequence ID" value="OGE78167.1"/>
    <property type="molecule type" value="Genomic_DNA"/>
</dbReference>
<gene>
    <name evidence="1" type="ORF">A2751_03335</name>
</gene>
<dbReference type="Proteomes" id="UP000176864">
    <property type="component" value="Unassembled WGS sequence"/>
</dbReference>
<dbReference type="STRING" id="1817824.A2751_03335"/>